<evidence type="ECO:0000313" key="3">
    <source>
        <dbReference type="Proteomes" id="UP000054047"/>
    </source>
</evidence>
<sequence>MSLIAPLDARKLVEALLGDLRQLSTEAKKKHNHVKEVHASIVSVAMPTLDILPYSAAESGVVRVRNISTASGESNLLTNLRAASNELLHPLILACATRQTKLVQIALQSIQRLVQHRVLEASCANVVVSELWGLVEVECEELRVLQTVPPLVSADLLVTGNTLAKCIVMCFRMHFAKDPVVINAASAAVRQLVGCVFERVIQEDGVFNNAELTVVTSSGGRPPPRSAPPTLRPCSADAYMLFKVLHHPTECEIFLSSLMKFVDVDRKGWQRALSLEALHRVIVRPDIVRLAFCCSPNVFIPNLVVFIGGFARTLILVQTPRKSWSISQIAFSVLFNKVSFLRK</sequence>
<accession>A0A0C2HDD8</accession>
<dbReference type="Pfam" id="PF16213">
    <property type="entry name" value="DCB"/>
    <property type="match status" value="1"/>
</dbReference>
<reference evidence="2 3" key="1">
    <citation type="submission" date="2013-12" db="EMBL/GenBank/DDBJ databases">
        <title>Draft genome of the parsitic nematode Ancylostoma duodenale.</title>
        <authorList>
            <person name="Mitreva M."/>
        </authorList>
    </citation>
    <scope>NUCLEOTIDE SEQUENCE [LARGE SCALE GENOMIC DNA]</scope>
    <source>
        <strain evidence="2 3">Zhejiang</strain>
    </source>
</reference>
<feature type="domain" description="Mon2/Sec7/BIG1-like dimerisation and cyclophilin-binding" evidence="1">
    <location>
        <begin position="9"/>
        <end position="204"/>
    </location>
</feature>
<dbReference type="Proteomes" id="UP000054047">
    <property type="component" value="Unassembled WGS sequence"/>
</dbReference>
<dbReference type="EMBL" id="KN726651">
    <property type="protein sequence ID" value="KIH67556.1"/>
    <property type="molecule type" value="Genomic_DNA"/>
</dbReference>
<dbReference type="AlphaFoldDB" id="A0A0C2HDD8"/>
<keyword evidence="3" id="KW-1185">Reference proteome</keyword>
<gene>
    <name evidence="2" type="ORF">ANCDUO_02110</name>
</gene>
<evidence type="ECO:0000313" key="2">
    <source>
        <dbReference type="EMBL" id="KIH67556.1"/>
    </source>
</evidence>
<organism evidence="2 3">
    <name type="scientific">Ancylostoma duodenale</name>
    <dbReference type="NCBI Taxonomy" id="51022"/>
    <lineage>
        <taxon>Eukaryota</taxon>
        <taxon>Metazoa</taxon>
        <taxon>Ecdysozoa</taxon>
        <taxon>Nematoda</taxon>
        <taxon>Chromadorea</taxon>
        <taxon>Rhabditida</taxon>
        <taxon>Rhabditina</taxon>
        <taxon>Rhabditomorpha</taxon>
        <taxon>Strongyloidea</taxon>
        <taxon>Ancylostomatidae</taxon>
        <taxon>Ancylostomatinae</taxon>
        <taxon>Ancylostoma</taxon>
    </lineage>
</organism>
<name>A0A0C2HDD8_9BILA</name>
<evidence type="ECO:0000259" key="1">
    <source>
        <dbReference type="Pfam" id="PF16213"/>
    </source>
</evidence>
<protein>
    <recommendedName>
        <fullName evidence="1">Mon2/Sec7/BIG1-like dimerisation and cyclophilin-binding domain-containing protein</fullName>
    </recommendedName>
</protein>
<dbReference type="InterPro" id="IPR032629">
    <property type="entry name" value="DCB_dom"/>
</dbReference>
<proteinExistence type="predicted"/>
<dbReference type="OrthoDB" id="294853at2759"/>